<dbReference type="EMBL" id="VEPZ02000948">
    <property type="protein sequence ID" value="KAE8708263.1"/>
    <property type="molecule type" value="Genomic_DNA"/>
</dbReference>
<name>A0A6A3AWS3_HIBSY</name>
<evidence type="ECO:0000313" key="1">
    <source>
        <dbReference type="EMBL" id="KAE8708263.1"/>
    </source>
</evidence>
<gene>
    <name evidence="1" type="ORF">F3Y22_tig00110348pilonHSYRG00261</name>
</gene>
<protein>
    <submittedName>
        <fullName evidence="1">Cold regulated protein 27, putative isoform 2</fullName>
    </submittedName>
</protein>
<dbReference type="GO" id="GO:0042752">
    <property type="term" value="P:regulation of circadian rhythm"/>
    <property type="evidence" value="ECO:0007669"/>
    <property type="project" value="InterPro"/>
</dbReference>
<comment type="caution">
    <text evidence="1">The sequence shown here is derived from an EMBL/GenBank/DDBJ whole genome shotgun (WGS) entry which is preliminary data.</text>
</comment>
<proteinExistence type="predicted"/>
<dbReference type="PANTHER" id="PTHR33676">
    <property type="entry name" value="COLD REGULATED PROTEIN 27"/>
    <property type="match status" value="1"/>
</dbReference>
<keyword evidence="2" id="KW-1185">Reference proteome</keyword>
<dbReference type="Proteomes" id="UP000436088">
    <property type="component" value="Unassembled WGS sequence"/>
</dbReference>
<dbReference type="AlphaFoldDB" id="A0A6A3AWS3"/>
<sequence>MVWTNEKHNSYLDFLEESFVKQLHYSRSLHGCHPQVGMWKQCPFPQQSAGHNSSHQFPILQDDCVQKMNYKSNDLFLETIAKSGSVVQSPRLHNFTSAGKSSITTFPVPIEIVVSNDGIYLRSNTDFSGKSAVNSEQNPIIDSCNHSLGSCNAGKST</sequence>
<dbReference type="InterPro" id="IPR044678">
    <property type="entry name" value="COR27/28"/>
</dbReference>
<evidence type="ECO:0000313" key="2">
    <source>
        <dbReference type="Proteomes" id="UP000436088"/>
    </source>
</evidence>
<dbReference type="GO" id="GO:0009409">
    <property type="term" value="P:response to cold"/>
    <property type="evidence" value="ECO:0007669"/>
    <property type="project" value="InterPro"/>
</dbReference>
<dbReference type="PANTHER" id="PTHR33676:SF17">
    <property type="entry name" value="COLD-REGULATED PROTEIN 28"/>
    <property type="match status" value="1"/>
</dbReference>
<reference evidence="1" key="1">
    <citation type="submission" date="2019-09" db="EMBL/GenBank/DDBJ databases">
        <title>Draft genome information of white flower Hibiscus syriacus.</title>
        <authorList>
            <person name="Kim Y.-M."/>
        </authorList>
    </citation>
    <scope>NUCLEOTIDE SEQUENCE [LARGE SCALE GENOMIC DNA]</scope>
    <source>
        <strain evidence="1">YM2019G1</strain>
    </source>
</reference>
<organism evidence="1 2">
    <name type="scientific">Hibiscus syriacus</name>
    <name type="common">Rose of Sharon</name>
    <dbReference type="NCBI Taxonomy" id="106335"/>
    <lineage>
        <taxon>Eukaryota</taxon>
        <taxon>Viridiplantae</taxon>
        <taxon>Streptophyta</taxon>
        <taxon>Embryophyta</taxon>
        <taxon>Tracheophyta</taxon>
        <taxon>Spermatophyta</taxon>
        <taxon>Magnoliopsida</taxon>
        <taxon>eudicotyledons</taxon>
        <taxon>Gunneridae</taxon>
        <taxon>Pentapetalae</taxon>
        <taxon>rosids</taxon>
        <taxon>malvids</taxon>
        <taxon>Malvales</taxon>
        <taxon>Malvaceae</taxon>
        <taxon>Malvoideae</taxon>
        <taxon>Hibiscus</taxon>
    </lineage>
</organism>
<accession>A0A6A3AWS3</accession>